<dbReference type="EMBL" id="CAXITT010000742">
    <property type="protein sequence ID" value="CAL1545844.1"/>
    <property type="molecule type" value="Genomic_DNA"/>
</dbReference>
<protein>
    <submittedName>
        <fullName evidence="5">Uncharacterized protein</fullName>
    </submittedName>
</protein>
<organism evidence="5 6">
    <name type="scientific">Lymnaea stagnalis</name>
    <name type="common">Great pond snail</name>
    <name type="synonym">Helix stagnalis</name>
    <dbReference type="NCBI Taxonomy" id="6523"/>
    <lineage>
        <taxon>Eukaryota</taxon>
        <taxon>Metazoa</taxon>
        <taxon>Spiralia</taxon>
        <taxon>Lophotrochozoa</taxon>
        <taxon>Mollusca</taxon>
        <taxon>Gastropoda</taxon>
        <taxon>Heterobranchia</taxon>
        <taxon>Euthyneura</taxon>
        <taxon>Panpulmonata</taxon>
        <taxon>Hygrophila</taxon>
        <taxon>Lymnaeoidea</taxon>
        <taxon>Lymnaeidae</taxon>
        <taxon>Lymnaea</taxon>
    </lineage>
</organism>
<reference evidence="5 6" key="1">
    <citation type="submission" date="2024-04" db="EMBL/GenBank/DDBJ databases">
        <authorList>
            <consortium name="Genoscope - CEA"/>
            <person name="William W."/>
        </authorList>
    </citation>
    <scope>NUCLEOTIDE SEQUENCE [LARGE SCALE GENOMIC DNA]</scope>
</reference>
<evidence type="ECO:0000256" key="1">
    <source>
        <dbReference type="ARBA" id="ARBA00022692"/>
    </source>
</evidence>
<proteinExistence type="predicted"/>
<feature type="transmembrane region" description="Helical" evidence="4">
    <location>
        <begin position="72"/>
        <end position="92"/>
    </location>
</feature>
<sequence>FQVIKLCGLEEWYMNKILDIRNKELKLLLKSAVALGIDTFAYTASTFWIIFFTLLMYVLVDESHHIDATSTFLTINFIFLIKGAIINLPINIRYAVKV</sequence>
<gene>
    <name evidence="5" type="ORF">GSLYS_00019221001</name>
</gene>
<evidence type="ECO:0000256" key="4">
    <source>
        <dbReference type="SAM" id="Phobius"/>
    </source>
</evidence>
<dbReference type="GO" id="GO:0016020">
    <property type="term" value="C:membrane"/>
    <property type="evidence" value="ECO:0007669"/>
    <property type="project" value="InterPro"/>
</dbReference>
<keyword evidence="2 4" id="KW-1133">Transmembrane helix</keyword>
<feature type="transmembrane region" description="Helical" evidence="4">
    <location>
        <begin position="40"/>
        <end position="60"/>
    </location>
</feature>
<keyword evidence="3 4" id="KW-0472">Membrane</keyword>
<keyword evidence="6" id="KW-1185">Reference proteome</keyword>
<dbReference type="Gene3D" id="1.20.1560.10">
    <property type="entry name" value="ABC transporter type 1, transmembrane domain"/>
    <property type="match status" value="1"/>
</dbReference>
<evidence type="ECO:0000313" key="5">
    <source>
        <dbReference type="EMBL" id="CAL1545844.1"/>
    </source>
</evidence>
<accession>A0AAV2IL17</accession>
<comment type="caution">
    <text evidence="5">The sequence shown here is derived from an EMBL/GenBank/DDBJ whole genome shotgun (WGS) entry which is preliminary data.</text>
</comment>
<evidence type="ECO:0000256" key="2">
    <source>
        <dbReference type="ARBA" id="ARBA00022989"/>
    </source>
</evidence>
<evidence type="ECO:0000313" key="6">
    <source>
        <dbReference type="Proteomes" id="UP001497497"/>
    </source>
</evidence>
<dbReference type="Proteomes" id="UP001497497">
    <property type="component" value="Unassembled WGS sequence"/>
</dbReference>
<dbReference type="GO" id="GO:0005524">
    <property type="term" value="F:ATP binding"/>
    <property type="evidence" value="ECO:0007669"/>
    <property type="project" value="InterPro"/>
</dbReference>
<feature type="non-terminal residue" evidence="5">
    <location>
        <position position="1"/>
    </location>
</feature>
<dbReference type="AlphaFoldDB" id="A0AAV2IL17"/>
<evidence type="ECO:0000256" key="3">
    <source>
        <dbReference type="ARBA" id="ARBA00023136"/>
    </source>
</evidence>
<name>A0AAV2IL17_LYMST</name>
<keyword evidence="1 4" id="KW-0812">Transmembrane</keyword>
<dbReference type="SUPFAM" id="SSF90123">
    <property type="entry name" value="ABC transporter transmembrane region"/>
    <property type="match status" value="1"/>
</dbReference>
<dbReference type="InterPro" id="IPR036640">
    <property type="entry name" value="ABC1_TM_sf"/>
</dbReference>